<organism evidence="5 6">
    <name type="scientific">Consotaella salsifontis</name>
    <dbReference type="NCBI Taxonomy" id="1365950"/>
    <lineage>
        <taxon>Bacteria</taxon>
        <taxon>Pseudomonadati</taxon>
        <taxon>Pseudomonadota</taxon>
        <taxon>Alphaproteobacteria</taxon>
        <taxon>Hyphomicrobiales</taxon>
        <taxon>Aurantimonadaceae</taxon>
        <taxon>Consotaella</taxon>
    </lineage>
</organism>
<evidence type="ECO:0000313" key="6">
    <source>
        <dbReference type="Proteomes" id="UP000190135"/>
    </source>
</evidence>
<evidence type="ECO:0000256" key="3">
    <source>
        <dbReference type="ARBA" id="ARBA00023098"/>
    </source>
</evidence>
<evidence type="ECO:0000313" key="5">
    <source>
        <dbReference type="EMBL" id="SKA32906.1"/>
    </source>
</evidence>
<keyword evidence="6" id="KW-1185">Reference proteome</keyword>
<dbReference type="STRING" id="1365950.SAMN05428963_11573"/>
<dbReference type="GO" id="GO:0016042">
    <property type="term" value="P:lipid catabolic process"/>
    <property type="evidence" value="ECO:0007669"/>
    <property type="project" value="UniProtKB-KW"/>
</dbReference>
<dbReference type="SUPFAM" id="SSF53474">
    <property type="entry name" value="alpha/beta-Hydrolases"/>
    <property type="match status" value="1"/>
</dbReference>
<gene>
    <name evidence="5" type="ORF">SAMN05428963_11573</name>
</gene>
<evidence type="ECO:0000256" key="1">
    <source>
        <dbReference type="ARBA" id="ARBA00022801"/>
    </source>
</evidence>
<sequence>MKPNRSRLAVLAILFMAATSMVADTPSVYHVLKEHMRRIAFPMAMAPEPTGTYPVGRETLQLAIGGRSTTIDLWYPAASGPDAARRRWRALADFVLRPTSARAPAVAPAREEHGHWPLLVYNPSWFSERSDNSFTLANITSHGFMVAALDDVVHDAPANDREAQTASLDFSSDAAFEQSRLVADRRVTMAAKRSSSVIDALAALPPWNEMIDFRHIGAIGFSFGGAVAAELGRSDARIRAVINMDGATFAEAARYGLNVPYLFLSSGELFPSRSALDSEDPATRFAARVSLIEARRQVERSNRPGYLSLVLPIATHLDFCDRLVMPPFEALREARTIDRIKLWHELNSVLIDFLDRSVRDRADPSAPMHWSPDFQSIKQARLASIPTEATTP</sequence>
<evidence type="ECO:0008006" key="7">
    <source>
        <dbReference type="Google" id="ProtNLM"/>
    </source>
</evidence>
<name>A0A1T4SXK5_9HYPH</name>
<keyword evidence="2" id="KW-0442">Lipid degradation</keyword>
<dbReference type="GO" id="GO:0003847">
    <property type="term" value="F:1-alkyl-2-acetylglycerophosphocholine esterase activity"/>
    <property type="evidence" value="ECO:0007669"/>
    <property type="project" value="TreeGrafter"/>
</dbReference>
<protein>
    <recommendedName>
        <fullName evidence="7">Platelet-activating factor acetylhydrolase</fullName>
    </recommendedName>
</protein>
<dbReference type="PANTHER" id="PTHR10272">
    <property type="entry name" value="PLATELET-ACTIVATING FACTOR ACETYLHYDROLASE"/>
    <property type="match status" value="1"/>
</dbReference>
<feature type="signal peptide" evidence="4">
    <location>
        <begin position="1"/>
        <end position="23"/>
    </location>
</feature>
<dbReference type="Gene3D" id="3.40.50.1820">
    <property type="entry name" value="alpha/beta hydrolase"/>
    <property type="match status" value="1"/>
</dbReference>
<dbReference type="AlphaFoldDB" id="A0A1T4SXK5"/>
<evidence type="ECO:0000256" key="4">
    <source>
        <dbReference type="SAM" id="SignalP"/>
    </source>
</evidence>
<dbReference type="EMBL" id="FUXL01000015">
    <property type="protein sequence ID" value="SKA32906.1"/>
    <property type="molecule type" value="Genomic_DNA"/>
</dbReference>
<evidence type="ECO:0000256" key="2">
    <source>
        <dbReference type="ARBA" id="ARBA00022963"/>
    </source>
</evidence>
<feature type="chain" id="PRO_5012007074" description="Platelet-activating factor acetylhydrolase" evidence="4">
    <location>
        <begin position="24"/>
        <end position="392"/>
    </location>
</feature>
<dbReference type="Proteomes" id="UP000190135">
    <property type="component" value="Unassembled WGS sequence"/>
</dbReference>
<reference evidence="5 6" key="1">
    <citation type="submission" date="2017-02" db="EMBL/GenBank/DDBJ databases">
        <authorList>
            <person name="Peterson S.W."/>
        </authorList>
    </citation>
    <scope>NUCLEOTIDE SEQUENCE [LARGE SCALE GENOMIC DNA]</scope>
    <source>
        <strain evidence="5 6">USBA 369</strain>
    </source>
</reference>
<proteinExistence type="predicted"/>
<keyword evidence="1" id="KW-0378">Hydrolase</keyword>
<keyword evidence="3" id="KW-0443">Lipid metabolism</keyword>
<accession>A0A1T4SXK5</accession>
<keyword evidence="4" id="KW-0732">Signal</keyword>
<dbReference type="InterPro" id="IPR029058">
    <property type="entry name" value="AB_hydrolase_fold"/>
</dbReference>
<dbReference type="PANTHER" id="PTHR10272:SF0">
    <property type="entry name" value="PLATELET-ACTIVATING FACTOR ACETYLHYDROLASE"/>
    <property type="match status" value="1"/>
</dbReference>